<dbReference type="AlphaFoldDB" id="A0A0J6J3W2"/>
<proteinExistence type="predicted"/>
<feature type="region of interest" description="Disordered" evidence="1">
    <location>
        <begin position="1"/>
        <end position="30"/>
    </location>
</feature>
<evidence type="ECO:0000313" key="5">
    <source>
        <dbReference type="Proteomes" id="UP000470186"/>
    </source>
</evidence>
<keyword evidence="5" id="KW-1185">Reference proteome</keyword>
<sequence length="83" mass="8743">MTTPAQPAAPDAVSAEPTENEATVDTAQKPVIPAFTFPFKPAEFAKNKANSKGQTHYKKGEGHGHTKTPGAAPPGTRRSMGKR</sequence>
<comment type="caution">
    <text evidence="2">The sequence shown here is derived from an EMBL/GenBank/DDBJ whole genome shotgun (WGS) entry which is preliminary data.</text>
</comment>
<dbReference type="EMBL" id="WIWF01000056">
    <property type="protein sequence ID" value="MQT75667.1"/>
    <property type="molecule type" value="Genomic_DNA"/>
</dbReference>
<reference evidence="4 5" key="1">
    <citation type="submission" date="2019-10" db="EMBL/GenBank/DDBJ databases">
        <title>Evaluation of single-gene subtyping targets for Pseudomonas.</title>
        <authorList>
            <person name="Reichler S.J."/>
            <person name="Orsi R.H."/>
            <person name="Wiedmann M."/>
            <person name="Martin N.H."/>
            <person name="Murphy S.I."/>
        </authorList>
    </citation>
    <scope>NUCLEOTIDE SEQUENCE [LARGE SCALE GENOMIC DNA]</scope>
    <source>
        <strain evidence="3 5">FSL R10-2107</strain>
        <strain evidence="2 4">FSL R10-2932</strain>
    </source>
</reference>
<evidence type="ECO:0000313" key="4">
    <source>
        <dbReference type="Proteomes" id="UP000447574"/>
    </source>
</evidence>
<evidence type="ECO:0000256" key="1">
    <source>
        <dbReference type="SAM" id="MobiDB-lite"/>
    </source>
</evidence>
<dbReference type="OrthoDB" id="6986897at2"/>
<organism evidence="2 4">
    <name type="scientific">Pseudomonas helleri</name>
    <dbReference type="NCBI Taxonomy" id="1608996"/>
    <lineage>
        <taxon>Bacteria</taxon>
        <taxon>Pseudomonadati</taxon>
        <taxon>Pseudomonadota</taxon>
        <taxon>Gammaproteobacteria</taxon>
        <taxon>Pseudomonadales</taxon>
        <taxon>Pseudomonadaceae</taxon>
        <taxon>Pseudomonas</taxon>
    </lineage>
</organism>
<dbReference type="RefSeq" id="WP_048367159.1">
    <property type="nucleotide sequence ID" value="NZ_CAUQEU010000036.1"/>
</dbReference>
<evidence type="ECO:0000313" key="2">
    <source>
        <dbReference type="EMBL" id="MQT75667.1"/>
    </source>
</evidence>
<gene>
    <name evidence="3" type="ORF">GHO30_17375</name>
    <name evidence="2" type="ORF">GHO37_15305</name>
</gene>
<protein>
    <submittedName>
        <fullName evidence="2">Uncharacterized protein</fullName>
    </submittedName>
</protein>
<feature type="region of interest" description="Disordered" evidence="1">
    <location>
        <begin position="45"/>
        <end position="83"/>
    </location>
</feature>
<dbReference type="Proteomes" id="UP000447574">
    <property type="component" value="Unassembled WGS sequence"/>
</dbReference>
<dbReference type="STRING" id="1608996.TU84_03460"/>
<accession>A0A0J6J3W2</accession>
<dbReference type="EMBL" id="WIVX01000093">
    <property type="protein sequence ID" value="MQU33136.1"/>
    <property type="molecule type" value="Genomic_DNA"/>
</dbReference>
<evidence type="ECO:0000313" key="3">
    <source>
        <dbReference type="EMBL" id="MQU33136.1"/>
    </source>
</evidence>
<name>A0A0J6J3W2_9PSED</name>
<accession>A0A0J6IGF9</accession>
<dbReference type="Proteomes" id="UP000470186">
    <property type="component" value="Unassembled WGS sequence"/>
</dbReference>